<organism evidence="7 8">
    <name type="scientific">Kingdonia uniflora</name>
    <dbReference type="NCBI Taxonomy" id="39325"/>
    <lineage>
        <taxon>Eukaryota</taxon>
        <taxon>Viridiplantae</taxon>
        <taxon>Streptophyta</taxon>
        <taxon>Embryophyta</taxon>
        <taxon>Tracheophyta</taxon>
        <taxon>Spermatophyta</taxon>
        <taxon>Magnoliopsida</taxon>
        <taxon>Ranunculales</taxon>
        <taxon>Circaeasteraceae</taxon>
        <taxon>Kingdonia</taxon>
    </lineage>
</organism>
<keyword evidence="6" id="KW-0503">Monooxygenase</keyword>
<dbReference type="GO" id="GO:0004497">
    <property type="term" value="F:monooxygenase activity"/>
    <property type="evidence" value="ECO:0007669"/>
    <property type="project" value="UniProtKB-KW"/>
</dbReference>
<evidence type="ECO:0000256" key="2">
    <source>
        <dbReference type="ARBA" id="ARBA00022723"/>
    </source>
</evidence>
<evidence type="ECO:0000256" key="5">
    <source>
        <dbReference type="PIRSR" id="PIRSR602401-1"/>
    </source>
</evidence>
<dbReference type="PRINTS" id="PR00463">
    <property type="entry name" value="EP450I"/>
</dbReference>
<keyword evidence="5 6" id="KW-0349">Heme</keyword>
<comment type="cofactor">
    <cofactor evidence="5">
        <name>heme</name>
        <dbReference type="ChEBI" id="CHEBI:30413"/>
    </cofactor>
</comment>
<name>A0A7J7M3P8_9MAGN</name>
<evidence type="ECO:0000313" key="8">
    <source>
        <dbReference type="Proteomes" id="UP000541444"/>
    </source>
</evidence>
<dbReference type="GO" id="GO:0006629">
    <property type="term" value="P:lipid metabolic process"/>
    <property type="evidence" value="ECO:0007669"/>
    <property type="project" value="UniProtKB-ARBA"/>
</dbReference>
<dbReference type="OrthoDB" id="1470350at2759"/>
<keyword evidence="4 5" id="KW-0408">Iron</keyword>
<sequence>MDLVSLQCLLLIALFFITFSIYFFSSLSKEYENKGYKSYPLVGILPDFIKNRYQILEWVTNILARNPTNTFVFKRLGFYGVTTANPSNIEHILKTNFENYPKGGRFTYFLEDLLGKGIFNTDAYLWKIQRKTANFEFNTRSIRNFVIKNVRDEIQLRLIPLLLKNAASKSKETIDLQDLFERFAFDNVCKVVFNEDPACLGKDGKSGGEFMSAFEEATMLSSGRFFYALPYLWQIKRMLNFGSEKRLKEAINIVHGFADKIVSARLSSKIENDENADLLSRFIAKDEYSAEFLRDIIISFILAGRDTTSSALSWFFWILSSRPDVETNILDELKAIRKSSGKSLDDTYNLDELREMHYLHASISEAMRLYPPVAVHSKCCQKDDVMPDGTFVGKGWTVSYNTYAMGRMENIWGKDCKEFLPGRWLENGIFQPENMFKYPVFNAGPRMCLGKDMAYIQMKSIAASVIERFEINVLDTECPEHNLSLTLRMKKGLMVKVRERYVSM</sequence>
<dbReference type="InterPro" id="IPR017972">
    <property type="entry name" value="Cyt_P450_CS"/>
</dbReference>
<proteinExistence type="inferred from homology"/>
<evidence type="ECO:0000256" key="1">
    <source>
        <dbReference type="ARBA" id="ARBA00010617"/>
    </source>
</evidence>
<reference evidence="7 8" key="1">
    <citation type="journal article" date="2020" name="IScience">
        <title>Genome Sequencing of the Endangered Kingdonia uniflora (Circaeasteraceae, Ranunculales) Reveals Potential Mechanisms of Evolutionary Specialization.</title>
        <authorList>
            <person name="Sun Y."/>
            <person name="Deng T."/>
            <person name="Zhang A."/>
            <person name="Moore M.J."/>
            <person name="Landis J.B."/>
            <person name="Lin N."/>
            <person name="Zhang H."/>
            <person name="Zhang X."/>
            <person name="Huang J."/>
            <person name="Zhang X."/>
            <person name="Sun H."/>
            <person name="Wang H."/>
        </authorList>
    </citation>
    <scope>NUCLEOTIDE SEQUENCE [LARGE SCALE GENOMIC DNA]</scope>
    <source>
        <strain evidence="7">TB1705</strain>
        <tissue evidence="7">Leaf</tissue>
    </source>
</reference>
<accession>A0A7J7M3P8</accession>
<dbReference type="PRINTS" id="PR00385">
    <property type="entry name" value="P450"/>
</dbReference>
<keyword evidence="8" id="KW-1185">Reference proteome</keyword>
<dbReference type="SUPFAM" id="SSF48264">
    <property type="entry name" value="Cytochrome P450"/>
    <property type="match status" value="1"/>
</dbReference>
<evidence type="ECO:0000313" key="7">
    <source>
        <dbReference type="EMBL" id="KAF6149398.1"/>
    </source>
</evidence>
<dbReference type="PROSITE" id="PS00086">
    <property type="entry name" value="CYTOCHROME_P450"/>
    <property type="match status" value="1"/>
</dbReference>
<dbReference type="InterPro" id="IPR036396">
    <property type="entry name" value="Cyt_P450_sf"/>
</dbReference>
<evidence type="ECO:0000256" key="6">
    <source>
        <dbReference type="RuleBase" id="RU000461"/>
    </source>
</evidence>
<dbReference type="Pfam" id="PF00067">
    <property type="entry name" value="p450"/>
    <property type="match status" value="1"/>
</dbReference>
<dbReference type="AlphaFoldDB" id="A0A7J7M3P8"/>
<dbReference type="CDD" id="cd11064">
    <property type="entry name" value="CYP86A"/>
    <property type="match status" value="1"/>
</dbReference>
<keyword evidence="3 6" id="KW-0560">Oxidoreductase</keyword>
<keyword evidence="2 5" id="KW-0479">Metal-binding</keyword>
<dbReference type="Gene3D" id="1.10.630.10">
    <property type="entry name" value="Cytochrome P450"/>
    <property type="match status" value="1"/>
</dbReference>
<comment type="caution">
    <text evidence="7">The sequence shown here is derived from an EMBL/GenBank/DDBJ whole genome shotgun (WGS) entry which is preliminary data.</text>
</comment>
<evidence type="ECO:0000256" key="3">
    <source>
        <dbReference type="ARBA" id="ARBA00023002"/>
    </source>
</evidence>
<comment type="similarity">
    <text evidence="1 6">Belongs to the cytochrome P450 family.</text>
</comment>
<dbReference type="PANTHER" id="PTHR24296">
    <property type="entry name" value="CYTOCHROME P450"/>
    <property type="match status" value="1"/>
</dbReference>
<evidence type="ECO:0008006" key="9">
    <source>
        <dbReference type="Google" id="ProtNLM"/>
    </source>
</evidence>
<dbReference type="GO" id="GO:0005506">
    <property type="term" value="F:iron ion binding"/>
    <property type="evidence" value="ECO:0007669"/>
    <property type="project" value="InterPro"/>
</dbReference>
<dbReference type="Proteomes" id="UP000541444">
    <property type="component" value="Unassembled WGS sequence"/>
</dbReference>
<dbReference type="GO" id="GO:0020037">
    <property type="term" value="F:heme binding"/>
    <property type="evidence" value="ECO:0007669"/>
    <property type="project" value="InterPro"/>
</dbReference>
<protein>
    <recommendedName>
        <fullName evidence="9">Cytochrome P450</fullName>
    </recommendedName>
</protein>
<gene>
    <name evidence="7" type="ORF">GIB67_016936</name>
</gene>
<dbReference type="GO" id="GO:0044550">
    <property type="term" value="P:secondary metabolite biosynthetic process"/>
    <property type="evidence" value="ECO:0007669"/>
    <property type="project" value="UniProtKB-ARBA"/>
</dbReference>
<dbReference type="InterPro" id="IPR002401">
    <property type="entry name" value="Cyt_P450_E_grp-I"/>
</dbReference>
<dbReference type="InterPro" id="IPR001128">
    <property type="entry name" value="Cyt_P450"/>
</dbReference>
<evidence type="ECO:0000256" key="4">
    <source>
        <dbReference type="ARBA" id="ARBA00023004"/>
    </source>
</evidence>
<dbReference type="GO" id="GO:0016705">
    <property type="term" value="F:oxidoreductase activity, acting on paired donors, with incorporation or reduction of molecular oxygen"/>
    <property type="evidence" value="ECO:0007669"/>
    <property type="project" value="InterPro"/>
</dbReference>
<feature type="binding site" description="axial binding residue" evidence="5">
    <location>
        <position position="448"/>
    </location>
    <ligand>
        <name>heme</name>
        <dbReference type="ChEBI" id="CHEBI:30413"/>
    </ligand>
    <ligandPart>
        <name>Fe</name>
        <dbReference type="ChEBI" id="CHEBI:18248"/>
    </ligandPart>
</feature>
<dbReference type="EMBL" id="JACGCM010001796">
    <property type="protein sequence ID" value="KAF6149398.1"/>
    <property type="molecule type" value="Genomic_DNA"/>
</dbReference>